<name>A0ABS4TFH6_9PSEU</name>
<dbReference type="Proteomes" id="UP001519332">
    <property type="component" value="Unassembled WGS sequence"/>
</dbReference>
<keyword evidence="2" id="KW-1185">Reference proteome</keyword>
<evidence type="ECO:0000313" key="2">
    <source>
        <dbReference type="Proteomes" id="UP001519332"/>
    </source>
</evidence>
<comment type="caution">
    <text evidence="1">The sequence shown here is derived from an EMBL/GenBank/DDBJ whole genome shotgun (WGS) entry which is preliminary data.</text>
</comment>
<evidence type="ECO:0000313" key="1">
    <source>
        <dbReference type="EMBL" id="MBP2323178.1"/>
    </source>
</evidence>
<reference evidence="1 2" key="1">
    <citation type="submission" date="2021-03" db="EMBL/GenBank/DDBJ databases">
        <title>Sequencing the genomes of 1000 actinobacteria strains.</title>
        <authorList>
            <person name="Klenk H.-P."/>
        </authorList>
    </citation>
    <scope>NUCLEOTIDE SEQUENCE [LARGE SCALE GENOMIC DNA]</scope>
    <source>
        <strain evidence="1 2">DSM 46670</strain>
    </source>
</reference>
<organism evidence="1 2">
    <name type="scientific">Kibdelosporangium banguiense</name>
    <dbReference type="NCBI Taxonomy" id="1365924"/>
    <lineage>
        <taxon>Bacteria</taxon>
        <taxon>Bacillati</taxon>
        <taxon>Actinomycetota</taxon>
        <taxon>Actinomycetes</taxon>
        <taxon>Pseudonocardiales</taxon>
        <taxon>Pseudonocardiaceae</taxon>
        <taxon>Kibdelosporangium</taxon>
    </lineage>
</organism>
<accession>A0ABS4TFH6</accession>
<dbReference type="EMBL" id="JAGINW010000001">
    <property type="protein sequence ID" value="MBP2323178.1"/>
    <property type="molecule type" value="Genomic_DNA"/>
</dbReference>
<gene>
    <name evidence="1" type="ORF">JOF56_003563</name>
</gene>
<sequence length="32" mass="3718">MAIYGIVMAFRRQAWQIRAAEIAQVVWRRGVA</sequence>
<proteinExistence type="predicted"/>
<protein>
    <submittedName>
        <fullName evidence="1">Uncharacterized protein</fullName>
    </submittedName>
</protein>